<protein>
    <submittedName>
        <fullName evidence="2">PKD domain-containing protein</fullName>
    </submittedName>
</protein>
<dbReference type="Proteomes" id="UP001432014">
    <property type="component" value="Chromosome"/>
</dbReference>
<dbReference type="PROSITE" id="PS50093">
    <property type="entry name" value="PKD"/>
    <property type="match status" value="1"/>
</dbReference>
<dbReference type="InterPro" id="IPR013783">
    <property type="entry name" value="Ig-like_fold"/>
</dbReference>
<evidence type="ECO:0000259" key="1">
    <source>
        <dbReference type="PROSITE" id="PS50093"/>
    </source>
</evidence>
<name>A0ABZ1WAG2_9ACTN</name>
<dbReference type="InterPro" id="IPR000601">
    <property type="entry name" value="PKD_dom"/>
</dbReference>
<feature type="domain" description="PKD" evidence="1">
    <location>
        <begin position="63"/>
        <end position="119"/>
    </location>
</feature>
<evidence type="ECO:0000313" key="2">
    <source>
        <dbReference type="EMBL" id="WUS57777.1"/>
    </source>
</evidence>
<dbReference type="EMBL" id="CP108482">
    <property type="protein sequence ID" value="WUS57777.1"/>
    <property type="molecule type" value="Genomic_DNA"/>
</dbReference>
<keyword evidence="3" id="KW-1185">Reference proteome</keyword>
<gene>
    <name evidence="2" type="ORF">OG469_21035</name>
</gene>
<dbReference type="SUPFAM" id="SSF49299">
    <property type="entry name" value="PKD domain"/>
    <property type="match status" value="1"/>
</dbReference>
<dbReference type="RefSeq" id="WP_329496441.1">
    <property type="nucleotide sequence ID" value="NZ_CP108460.1"/>
</dbReference>
<dbReference type="InterPro" id="IPR035986">
    <property type="entry name" value="PKD_dom_sf"/>
</dbReference>
<dbReference type="CDD" id="cd00146">
    <property type="entry name" value="PKD"/>
    <property type="match status" value="1"/>
</dbReference>
<organism evidence="2 3">
    <name type="scientific">Kitasatospora herbaricolor</name>
    <dbReference type="NCBI Taxonomy" id="68217"/>
    <lineage>
        <taxon>Bacteria</taxon>
        <taxon>Bacillati</taxon>
        <taxon>Actinomycetota</taxon>
        <taxon>Actinomycetes</taxon>
        <taxon>Kitasatosporales</taxon>
        <taxon>Streptomycetaceae</taxon>
        <taxon>Kitasatospora</taxon>
    </lineage>
</organism>
<dbReference type="Gene3D" id="2.60.40.10">
    <property type="entry name" value="Immunoglobulins"/>
    <property type="match status" value="1"/>
</dbReference>
<evidence type="ECO:0000313" key="3">
    <source>
        <dbReference type="Proteomes" id="UP001432014"/>
    </source>
</evidence>
<accession>A0ABZ1WAG2</accession>
<reference evidence="2 3" key="1">
    <citation type="submission" date="2022-10" db="EMBL/GenBank/DDBJ databases">
        <title>The complete genomes of actinobacterial strains from the NBC collection.</title>
        <authorList>
            <person name="Joergensen T.S."/>
            <person name="Alvarez Arevalo M."/>
            <person name="Sterndorff E.B."/>
            <person name="Faurdal D."/>
            <person name="Vuksanovic O."/>
            <person name="Mourched A.-S."/>
            <person name="Charusanti P."/>
            <person name="Shaw S."/>
            <person name="Blin K."/>
            <person name="Weber T."/>
        </authorList>
    </citation>
    <scope>NUCLEOTIDE SEQUENCE [LARGE SCALE GENOMIC DNA]</scope>
    <source>
        <strain evidence="2 3">NBC_01247</strain>
    </source>
</reference>
<proteinExistence type="predicted"/>
<sequence>MNFPPVTSPADKAVHSKAQAGTFGSHAAADSTANPNLSLGLVAQGTSAYGFSLTPEVKSADVPVTTVVDWGDGQTSTTKSTGGSQDKSTHSYAKLGTYTITVTATDESANQVVNKLTVTTYGSLYTPYGPTRLLDTRNGVKVEPYTNARVQVGGNGGIPAGVTAVALNVTVTNATTAGHITAYGEGTTLPTTSNVNFNAGQTVPNMVIVPVGQNGYVDLYNGGWGSVDLIADVAGYFSSTSTSGYTSLASTRIVDTRDGTGTALGQVGAGSSFSVQIAGGAGGQLPVSGVTSVALNVTVTNPRSAGFLTVFPGGQQAPTASNVNFVANQTIANSVIAPVGADGRIQIKNGGWQPADVIVDVVGYYSGASRSAYLPASPVRLIDTREEAEGPLLRSQYYPVPLGKDLPTVTGFVLNTTVTNTTGVGFLAVTPDPNSWDSYLNGTAYVPNRQPGSVLNWQRAQTVPNLVQASSGSTGVIDFWNVSDGSADLIVDLFGFYTTD</sequence>